<dbReference type="InterPro" id="IPR043159">
    <property type="entry name" value="Lectin_gal-bd_sf"/>
</dbReference>
<evidence type="ECO:0000259" key="2">
    <source>
        <dbReference type="PROSITE" id="PS50228"/>
    </source>
</evidence>
<dbReference type="PANTHER" id="PTHR46780">
    <property type="entry name" value="PROTEIN EVA-1"/>
    <property type="match status" value="1"/>
</dbReference>
<dbReference type="CDD" id="cd22829">
    <property type="entry name" value="Gal_Rha_Lectin_EVA1_EVA1C_rpt2"/>
    <property type="match status" value="1"/>
</dbReference>
<evidence type="ECO:0000256" key="1">
    <source>
        <dbReference type="SAM" id="Phobius"/>
    </source>
</evidence>
<evidence type="ECO:0000313" key="3">
    <source>
        <dbReference type="EMBL" id="EDS35314.1"/>
    </source>
</evidence>
<reference evidence="4" key="2">
    <citation type="submission" date="2021-02" db="UniProtKB">
        <authorList>
            <consortium name="EnsemblMetazoa"/>
        </authorList>
    </citation>
    <scope>IDENTIFICATION</scope>
    <source>
        <strain evidence="4">JHB</strain>
    </source>
</reference>
<keyword evidence="1" id="KW-0472">Membrane</keyword>
<dbReference type="Proteomes" id="UP000002320">
    <property type="component" value="Unassembled WGS sequence"/>
</dbReference>
<accession>B0WUZ2</accession>
<name>B0WUZ2_CULQU</name>
<gene>
    <name evidence="4" type="primary">6043583</name>
    <name evidence="3" type="ORF">CpipJ_CPIJ011199</name>
</gene>
<keyword evidence="1" id="KW-1133">Transmembrane helix</keyword>
<dbReference type="EMBL" id="DS232113">
    <property type="protein sequence ID" value="EDS35314.1"/>
    <property type="molecule type" value="Genomic_DNA"/>
</dbReference>
<dbReference type="KEGG" id="cqu:CpipJ_CPIJ011199"/>
<dbReference type="AlphaFoldDB" id="B0WUZ2"/>
<dbReference type="InParanoid" id="B0WUZ2"/>
<evidence type="ECO:0000313" key="5">
    <source>
        <dbReference type="Proteomes" id="UP000002320"/>
    </source>
</evidence>
<dbReference type="OMA" id="MAYESSH"/>
<feature type="domain" description="SUEL-type lectin" evidence="2">
    <location>
        <begin position="2"/>
        <end position="117"/>
    </location>
</feature>
<dbReference type="InterPro" id="IPR000922">
    <property type="entry name" value="Lectin_gal-bd_dom"/>
</dbReference>
<protein>
    <recommendedName>
        <fullName evidence="2">SUEL-type lectin domain-containing protein</fullName>
    </recommendedName>
</protein>
<dbReference type="PROSITE" id="PS50228">
    <property type="entry name" value="SUEL_LECTIN"/>
    <property type="match status" value="2"/>
</dbReference>
<dbReference type="STRING" id="7176.B0WUZ2"/>
<reference evidence="3" key="1">
    <citation type="submission" date="2007-03" db="EMBL/GenBank/DDBJ databases">
        <title>Annotation of Culex pipiens quinquefasciatus.</title>
        <authorList>
            <consortium name="The Broad Institute Genome Sequencing Platform"/>
            <person name="Atkinson P.W."/>
            <person name="Hemingway J."/>
            <person name="Christensen B.M."/>
            <person name="Higgs S."/>
            <person name="Kodira C."/>
            <person name="Hannick L."/>
            <person name="Megy K."/>
            <person name="O'Leary S."/>
            <person name="Pearson M."/>
            <person name="Haas B.J."/>
            <person name="Mauceli E."/>
            <person name="Wortman J.R."/>
            <person name="Lee N.H."/>
            <person name="Guigo R."/>
            <person name="Stanke M."/>
            <person name="Alvarado L."/>
            <person name="Amedeo P."/>
            <person name="Antoine C.H."/>
            <person name="Arensburger P."/>
            <person name="Bidwell S.L."/>
            <person name="Crawford M."/>
            <person name="Camaro F."/>
            <person name="Devon K."/>
            <person name="Engels R."/>
            <person name="Hammond M."/>
            <person name="Howarth C."/>
            <person name="Koehrsen M."/>
            <person name="Lawson D."/>
            <person name="Montgomery P."/>
            <person name="Nene V."/>
            <person name="Nusbaum C."/>
            <person name="Puiu D."/>
            <person name="Romero-Severson J."/>
            <person name="Severson D.W."/>
            <person name="Shumway M."/>
            <person name="Sisk P."/>
            <person name="Stolte C."/>
            <person name="Zeng Q."/>
            <person name="Eisenstadt E."/>
            <person name="Fraser-Liggett C."/>
            <person name="Strausberg R."/>
            <person name="Galagan J."/>
            <person name="Birren B."/>
            <person name="Collins F.H."/>
        </authorList>
    </citation>
    <scope>NUCLEOTIDE SEQUENCE [LARGE SCALE GENOMIC DNA]</scope>
    <source>
        <strain evidence="3">JHB</strain>
    </source>
</reference>
<dbReference type="EnsemblMetazoa" id="CPIJ011199-RA">
    <property type="protein sequence ID" value="CPIJ011199-PA"/>
    <property type="gene ID" value="CPIJ011199"/>
</dbReference>
<proteinExistence type="predicted"/>
<dbReference type="VEuPathDB" id="VectorBase:CPIJ011199"/>
<sequence>MSCENELMTLSCPIGTSISVEVVQYGRKEDGANSSLQCSFTASGEGRYPFEATTLTADMPFILGNMTFSLMEYSILQIVVEACQKKRKCTVRATPKAFDTAPCPGIHKLVEVSHKCRPFEFRSLIACEKDVIRLACGRYTRIAIYSASYGRMAYESSHCTQPGGSKEETCLSAHTSLTLTEICQGRRKCTVAVEGSTFGQPCPDNVRVSLKVVYACVARNVFRDRYITPLEDDELDQQFELNELYDDEFTPAPNQVDDSSPGGQMSHKFSDEMEATVKAENILTQSKEATTSATAGSTIDSRLLVIIVVIIFFSCCLSIGALVAYKMRLLPSTADSACIKHSESSDPQSNTNSIVPSNEDFDLVECVAETIPVAVKMKPPNFEHPSTSATTFLPTFKVFNHPDAVPQISTTMFILPNYIVGDLPGNRSQQQQSTTASENLSMTITDVTTSGAGSGADPMASSCIQCNFLGWQGPTTTTHEPDVFFAVQFSTVTALQISQ</sequence>
<evidence type="ECO:0000313" key="4">
    <source>
        <dbReference type="EnsemblMetazoa" id="CPIJ011199-PA"/>
    </source>
</evidence>
<keyword evidence="5" id="KW-1185">Reference proteome</keyword>
<keyword evidence="1" id="KW-0812">Transmembrane</keyword>
<dbReference type="GO" id="GO:0030246">
    <property type="term" value="F:carbohydrate binding"/>
    <property type="evidence" value="ECO:0007669"/>
    <property type="project" value="InterPro"/>
</dbReference>
<organism>
    <name type="scientific">Culex quinquefasciatus</name>
    <name type="common">Southern house mosquito</name>
    <name type="synonym">Culex pungens</name>
    <dbReference type="NCBI Taxonomy" id="7176"/>
    <lineage>
        <taxon>Eukaryota</taxon>
        <taxon>Metazoa</taxon>
        <taxon>Ecdysozoa</taxon>
        <taxon>Arthropoda</taxon>
        <taxon>Hexapoda</taxon>
        <taxon>Insecta</taxon>
        <taxon>Pterygota</taxon>
        <taxon>Neoptera</taxon>
        <taxon>Endopterygota</taxon>
        <taxon>Diptera</taxon>
        <taxon>Nematocera</taxon>
        <taxon>Culicoidea</taxon>
        <taxon>Culicidae</taxon>
        <taxon>Culicinae</taxon>
        <taxon>Culicini</taxon>
        <taxon>Culex</taxon>
        <taxon>Culex</taxon>
    </lineage>
</organism>
<dbReference type="VEuPathDB" id="VectorBase:CQUJHB010399"/>
<dbReference type="eggNOG" id="KOG4729">
    <property type="taxonomic scope" value="Eukaryota"/>
</dbReference>
<feature type="transmembrane region" description="Helical" evidence="1">
    <location>
        <begin position="303"/>
        <end position="325"/>
    </location>
</feature>
<dbReference type="Pfam" id="PF02140">
    <property type="entry name" value="SUEL_Lectin"/>
    <property type="match status" value="2"/>
</dbReference>
<dbReference type="HOGENOM" id="CLU_546604_0_0_1"/>
<dbReference type="OrthoDB" id="5970528at2759"/>
<dbReference type="Gene3D" id="2.60.120.740">
    <property type="match status" value="2"/>
</dbReference>
<feature type="domain" description="SUEL-type lectin" evidence="2">
    <location>
        <begin position="126"/>
        <end position="217"/>
    </location>
</feature>